<name>A0A2S7ABG9_9XANT</name>
<proteinExistence type="predicted"/>
<gene>
    <name evidence="1" type="ORF">XarjCFBP7645_18700</name>
</gene>
<accession>A0A2S7ABG9</accession>
<dbReference type="Proteomes" id="UP000239204">
    <property type="component" value="Unassembled WGS sequence"/>
</dbReference>
<evidence type="ECO:0008006" key="3">
    <source>
        <dbReference type="Google" id="ProtNLM"/>
    </source>
</evidence>
<organism evidence="1 2">
    <name type="scientific">Xanthomonas arboricola</name>
    <dbReference type="NCBI Taxonomy" id="56448"/>
    <lineage>
        <taxon>Bacteria</taxon>
        <taxon>Pseudomonadati</taxon>
        <taxon>Pseudomonadota</taxon>
        <taxon>Gammaproteobacteria</taxon>
        <taxon>Lysobacterales</taxon>
        <taxon>Lysobacteraceae</taxon>
        <taxon>Xanthomonas</taxon>
    </lineage>
</organism>
<dbReference type="AlphaFoldDB" id="A0A2S7ABG9"/>
<evidence type="ECO:0000313" key="2">
    <source>
        <dbReference type="Proteomes" id="UP000239204"/>
    </source>
</evidence>
<comment type="caution">
    <text evidence="1">The sequence shown here is derived from an EMBL/GenBank/DDBJ whole genome shotgun (WGS) entry which is preliminary data.</text>
</comment>
<dbReference type="EMBL" id="MIGY01000003">
    <property type="protein sequence ID" value="PPU06518.1"/>
    <property type="molecule type" value="Genomic_DNA"/>
</dbReference>
<evidence type="ECO:0000313" key="1">
    <source>
        <dbReference type="EMBL" id="PPU06518.1"/>
    </source>
</evidence>
<protein>
    <recommendedName>
        <fullName evidence="3">Transposase</fullName>
    </recommendedName>
</protein>
<reference evidence="1 2" key="1">
    <citation type="submission" date="2016-08" db="EMBL/GenBank/DDBJ databases">
        <title>Evolution of the type three secretion system and type three effector repertoires in Xanthomonas.</title>
        <authorList>
            <person name="Merda D."/>
            <person name="Briand M."/>
            <person name="Bosis E."/>
            <person name="Rousseau C."/>
            <person name="Portier P."/>
            <person name="Jacques M.-A."/>
            <person name="Fischer-Le Saux M."/>
        </authorList>
    </citation>
    <scope>NUCLEOTIDE SEQUENCE [LARGE SCALE GENOMIC DNA]</scope>
    <source>
        <strain evidence="1 2">CFBP 7645</strain>
    </source>
</reference>
<sequence>MSRTNPVRARLDADPVAYRWSSYQANLGQRGHSALTPHPCWLAPGNDLVERSDAFRAMVEAKAGRFASVRPAHRPHKSSVVD</sequence>